<gene>
    <name evidence="1" type="ORF">OPT61_g10331</name>
</gene>
<organism evidence="1 2">
    <name type="scientific">Boeremia exigua</name>
    <dbReference type="NCBI Taxonomy" id="749465"/>
    <lineage>
        <taxon>Eukaryota</taxon>
        <taxon>Fungi</taxon>
        <taxon>Dikarya</taxon>
        <taxon>Ascomycota</taxon>
        <taxon>Pezizomycotina</taxon>
        <taxon>Dothideomycetes</taxon>
        <taxon>Pleosporomycetidae</taxon>
        <taxon>Pleosporales</taxon>
        <taxon>Pleosporineae</taxon>
        <taxon>Didymellaceae</taxon>
        <taxon>Boeremia</taxon>
    </lineage>
</organism>
<dbReference type="Proteomes" id="UP001153331">
    <property type="component" value="Unassembled WGS sequence"/>
</dbReference>
<evidence type="ECO:0000313" key="1">
    <source>
        <dbReference type="EMBL" id="KAJ8105187.1"/>
    </source>
</evidence>
<sequence length="257" mass="28496">MTVPSIDTARWTASEVVLLDIEGTISSISFVKDVMYPYALDRLRRLARDSWSDSDFQDLIAGFPAETKHDAESLLAHVEDLTRRDVKAVYLKQLQGHLWKTGFTEGDLKTPLFSDVVPTLTAWKDAGRTLAIFSSGSVQAQLQFFSYVQDGATTTDIKPLFSAHYDTVNAGPKLEASSYEKICRELRIDVSKVTFLTDNVKGTSTRSTQKICLKSSLNPKPPPPGRSPPSSPTHPPALDEPRAPKHQPRRNTSPIKL</sequence>
<comment type="caution">
    <text evidence="1">The sequence shown here is derived from an EMBL/GenBank/DDBJ whole genome shotgun (WGS) entry which is preliminary data.</text>
</comment>
<accession>A0ACC2HQ55</accession>
<protein>
    <submittedName>
        <fullName evidence="1">Uncharacterized protein</fullName>
    </submittedName>
</protein>
<evidence type="ECO:0000313" key="2">
    <source>
        <dbReference type="Proteomes" id="UP001153331"/>
    </source>
</evidence>
<dbReference type="EMBL" id="JAPHNI010001615">
    <property type="protein sequence ID" value="KAJ8105187.1"/>
    <property type="molecule type" value="Genomic_DNA"/>
</dbReference>
<keyword evidence="2" id="KW-1185">Reference proteome</keyword>
<name>A0ACC2HQ55_9PLEO</name>
<reference evidence="1" key="1">
    <citation type="submission" date="2022-11" db="EMBL/GenBank/DDBJ databases">
        <title>Genome Sequence of Boeremia exigua.</title>
        <authorList>
            <person name="Buettner E."/>
        </authorList>
    </citation>
    <scope>NUCLEOTIDE SEQUENCE</scope>
    <source>
        <strain evidence="1">CU02</strain>
    </source>
</reference>
<proteinExistence type="predicted"/>